<feature type="compositionally biased region" description="Gly residues" evidence="1">
    <location>
        <begin position="36"/>
        <end position="53"/>
    </location>
</feature>
<organism evidence="2 3">
    <name type="scientific">Streptomyces hebeiensis</name>
    <dbReference type="NCBI Taxonomy" id="229486"/>
    <lineage>
        <taxon>Bacteria</taxon>
        <taxon>Bacillati</taxon>
        <taxon>Actinomycetota</taxon>
        <taxon>Actinomycetes</taxon>
        <taxon>Kitasatosporales</taxon>
        <taxon>Streptomycetaceae</taxon>
        <taxon>Streptomyces</taxon>
    </lineage>
</organism>
<dbReference type="EMBL" id="BAAAKV010000018">
    <property type="protein sequence ID" value="GAA1166528.1"/>
    <property type="molecule type" value="Genomic_DNA"/>
</dbReference>
<sequence>MEGGRRATGAVPPRCGRAGRAVAPYGALGPTERSRGPGGGLRNRSGRVGGEGAPGAREAVSGKRRSGPPASQERFPGHPPVAATVSEYRPRAGRRDRPGAGRYGR</sequence>
<name>A0ABN1UT63_9ACTN</name>
<accession>A0ABN1UT63</accession>
<gene>
    <name evidence="2" type="ORF">GCM10009654_24250</name>
</gene>
<dbReference type="Proteomes" id="UP001501371">
    <property type="component" value="Unassembled WGS sequence"/>
</dbReference>
<protein>
    <submittedName>
        <fullName evidence="2">Uncharacterized protein</fullName>
    </submittedName>
</protein>
<evidence type="ECO:0000313" key="2">
    <source>
        <dbReference type="EMBL" id="GAA1166528.1"/>
    </source>
</evidence>
<feature type="region of interest" description="Disordered" evidence="1">
    <location>
        <begin position="1"/>
        <end position="105"/>
    </location>
</feature>
<evidence type="ECO:0000256" key="1">
    <source>
        <dbReference type="SAM" id="MobiDB-lite"/>
    </source>
</evidence>
<reference evidence="2 3" key="1">
    <citation type="journal article" date="2019" name="Int. J. Syst. Evol. Microbiol.">
        <title>The Global Catalogue of Microorganisms (GCM) 10K type strain sequencing project: providing services to taxonomists for standard genome sequencing and annotation.</title>
        <authorList>
            <consortium name="The Broad Institute Genomics Platform"/>
            <consortium name="The Broad Institute Genome Sequencing Center for Infectious Disease"/>
            <person name="Wu L."/>
            <person name="Ma J."/>
        </authorList>
    </citation>
    <scope>NUCLEOTIDE SEQUENCE [LARGE SCALE GENOMIC DNA]</scope>
    <source>
        <strain evidence="2 3">JCM 12696</strain>
    </source>
</reference>
<feature type="compositionally biased region" description="Basic and acidic residues" evidence="1">
    <location>
        <begin position="88"/>
        <end position="99"/>
    </location>
</feature>
<comment type="caution">
    <text evidence="2">The sequence shown here is derived from an EMBL/GenBank/DDBJ whole genome shotgun (WGS) entry which is preliminary data.</text>
</comment>
<evidence type="ECO:0000313" key="3">
    <source>
        <dbReference type="Proteomes" id="UP001501371"/>
    </source>
</evidence>
<keyword evidence="3" id="KW-1185">Reference proteome</keyword>
<proteinExistence type="predicted"/>